<comment type="caution">
    <text evidence="3">The sequence shown here is derived from an EMBL/GenBank/DDBJ whole genome shotgun (WGS) entry which is preliminary data.</text>
</comment>
<name>A0A9P9KTG5_FUSSL</name>
<dbReference type="AlphaFoldDB" id="A0A9P9KTG5"/>
<dbReference type="InterPro" id="IPR050231">
    <property type="entry name" value="Iron_ascorbate_oxido_reductase"/>
</dbReference>
<dbReference type="Gene3D" id="2.60.120.330">
    <property type="entry name" value="B-lactam Antibiotic, Isopenicillin N Synthase, Chain"/>
    <property type="match status" value="1"/>
</dbReference>
<dbReference type="Pfam" id="PF03171">
    <property type="entry name" value="2OG-FeII_Oxy"/>
    <property type="match status" value="1"/>
</dbReference>
<evidence type="ECO:0000259" key="2">
    <source>
        <dbReference type="Pfam" id="PF03171"/>
    </source>
</evidence>
<accession>A0A9P9KTG5</accession>
<proteinExistence type="inferred from homology"/>
<feature type="domain" description="Isopenicillin N synthase-like Fe(2+) 2OG dioxygenase" evidence="2">
    <location>
        <begin position="10"/>
        <end position="76"/>
    </location>
</feature>
<evidence type="ECO:0000256" key="1">
    <source>
        <dbReference type="ARBA" id="ARBA00008056"/>
    </source>
</evidence>
<dbReference type="InterPro" id="IPR027443">
    <property type="entry name" value="IPNS-like_sf"/>
</dbReference>
<dbReference type="SUPFAM" id="SSF51197">
    <property type="entry name" value="Clavaminate synthase-like"/>
    <property type="match status" value="1"/>
</dbReference>
<dbReference type="EMBL" id="JAGTJS010000005">
    <property type="protein sequence ID" value="KAH7268083.1"/>
    <property type="molecule type" value="Genomic_DNA"/>
</dbReference>
<dbReference type="OrthoDB" id="288590at2759"/>
<dbReference type="InterPro" id="IPR044861">
    <property type="entry name" value="IPNS-like_FE2OG_OXY"/>
</dbReference>
<dbReference type="Proteomes" id="UP000736672">
    <property type="component" value="Unassembled WGS sequence"/>
</dbReference>
<comment type="similarity">
    <text evidence="1">Belongs to the iron/ascorbate-dependent oxidoreductase family.</text>
</comment>
<sequence length="174" mass="19471">MLHYPKLDERPDKNFPRLYSHTDWGSVTFVWPQGGGLEVETPSKKWMPVPLIPGSIVVNIGDALSLWSGKTLKSTLYRISFDNLPIDQDHAKLEILKRDHEGKLVKDHGSIALTAGEYHQVRHYMSEKEDAKNNWVGKTEASSKFDPRVIHAVESLGIANGSGLVNFSPIAVKQ</sequence>
<reference evidence="3" key="1">
    <citation type="journal article" date="2021" name="Nat. Commun.">
        <title>Genetic determinants of endophytism in the Arabidopsis root mycobiome.</title>
        <authorList>
            <person name="Mesny F."/>
            <person name="Miyauchi S."/>
            <person name="Thiergart T."/>
            <person name="Pickel B."/>
            <person name="Atanasova L."/>
            <person name="Karlsson M."/>
            <person name="Huettel B."/>
            <person name="Barry K.W."/>
            <person name="Haridas S."/>
            <person name="Chen C."/>
            <person name="Bauer D."/>
            <person name="Andreopoulos W."/>
            <person name="Pangilinan J."/>
            <person name="LaButti K."/>
            <person name="Riley R."/>
            <person name="Lipzen A."/>
            <person name="Clum A."/>
            <person name="Drula E."/>
            <person name="Henrissat B."/>
            <person name="Kohler A."/>
            <person name="Grigoriev I.V."/>
            <person name="Martin F.M."/>
            <person name="Hacquard S."/>
        </authorList>
    </citation>
    <scope>NUCLEOTIDE SEQUENCE</scope>
    <source>
        <strain evidence="3">FSSC 5 MPI-SDFR-AT-0091</strain>
    </source>
</reference>
<gene>
    <name evidence="3" type="ORF">B0J15DRAFT_544968</name>
</gene>
<evidence type="ECO:0000313" key="4">
    <source>
        <dbReference type="Proteomes" id="UP000736672"/>
    </source>
</evidence>
<organism evidence="3 4">
    <name type="scientific">Fusarium solani</name>
    <name type="common">Filamentous fungus</name>
    <dbReference type="NCBI Taxonomy" id="169388"/>
    <lineage>
        <taxon>Eukaryota</taxon>
        <taxon>Fungi</taxon>
        <taxon>Dikarya</taxon>
        <taxon>Ascomycota</taxon>
        <taxon>Pezizomycotina</taxon>
        <taxon>Sordariomycetes</taxon>
        <taxon>Hypocreomycetidae</taxon>
        <taxon>Hypocreales</taxon>
        <taxon>Nectriaceae</taxon>
        <taxon>Fusarium</taxon>
        <taxon>Fusarium solani species complex</taxon>
    </lineage>
</organism>
<protein>
    <recommendedName>
        <fullName evidence="2">Isopenicillin N synthase-like Fe(2+) 2OG dioxygenase domain-containing protein</fullName>
    </recommendedName>
</protein>
<keyword evidence="4" id="KW-1185">Reference proteome</keyword>
<evidence type="ECO:0000313" key="3">
    <source>
        <dbReference type="EMBL" id="KAH7268083.1"/>
    </source>
</evidence>
<dbReference type="PANTHER" id="PTHR47990">
    <property type="entry name" value="2-OXOGLUTARATE (2OG) AND FE(II)-DEPENDENT OXYGENASE SUPERFAMILY PROTEIN-RELATED"/>
    <property type="match status" value="1"/>
</dbReference>